<accession>A0A8C9HNP2</accession>
<reference evidence="2" key="1">
    <citation type="submission" date="2025-08" db="UniProtKB">
        <authorList>
            <consortium name="Ensembl"/>
        </authorList>
    </citation>
    <scope>IDENTIFICATION</scope>
</reference>
<protein>
    <submittedName>
        <fullName evidence="2">Uncharacterized protein</fullName>
    </submittedName>
</protein>
<name>A0A8C9HNP2_9PRIM</name>
<feature type="region of interest" description="Disordered" evidence="1">
    <location>
        <begin position="1"/>
        <end position="20"/>
    </location>
</feature>
<organism evidence="2 3">
    <name type="scientific">Piliocolobus tephrosceles</name>
    <name type="common">Ugandan red Colobus</name>
    <dbReference type="NCBI Taxonomy" id="591936"/>
    <lineage>
        <taxon>Eukaryota</taxon>
        <taxon>Metazoa</taxon>
        <taxon>Chordata</taxon>
        <taxon>Craniata</taxon>
        <taxon>Vertebrata</taxon>
        <taxon>Euteleostomi</taxon>
        <taxon>Mammalia</taxon>
        <taxon>Eutheria</taxon>
        <taxon>Euarchontoglires</taxon>
        <taxon>Primates</taxon>
        <taxon>Haplorrhini</taxon>
        <taxon>Catarrhini</taxon>
        <taxon>Cercopithecidae</taxon>
        <taxon>Colobinae</taxon>
        <taxon>Piliocolobus</taxon>
    </lineage>
</organism>
<evidence type="ECO:0000256" key="1">
    <source>
        <dbReference type="SAM" id="MobiDB-lite"/>
    </source>
</evidence>
<dbReference type="AlphaFoldDB" id="A0A8C9HNP2"/>
<dbReference type="Ensembl" id="ENSPTET00000033738.1">
    <property type="protein sequence ID" value="ENSPTEP00000023615.1"/>
    <property type="gene ID" value="ENSPTEG00000024297.1"/>
</dbReference>
<evidence type="ECO:0000313" key="3">
    <source>
        <dbReference type="Proteomes" id="UP000694416"/>
    </source>
</evidence>
<sequence>MDPGGLCRTTALGPADSQSAEPLFPVWPTPGTAHSSSITEAQSGQFTSAHRHSCPRWDKRETILVTTRILKWRPSQARAPIVQLSWPVAARGACRLLKLKIFLNPNIEMITSYLLLLLFCRPPRNIKADWHSSNFYTEM</sequence>
<proteinExistence type="predicted"/>
<reference evidence="2" key="2">
    <citation type="submission" date="2025-09" db="UniProtKB">
        <authorList>
            <consortium name="Ensembl"/>
        </authorList>
    </citation>
    <scope>IDENTIFICATION</scope>
</reference>
<evidence type="ECO:0000313" key="2">
    <source>
        <dbReference type="Ensembl" id="ENSPTEP00000023615.1"/>
    </source>
</evidence>
<dbReference type="Proteomes" id="UP000694416">
    <property type="component" value="Unplaced"/>
</dbReference>
<keyword evidence="3" id="KW-1185">Reference proteome</keyword>